<comment type="similarity">
    <text evidence="6">Belongs to the DEAD box helicase family.</text>
</comment>
<reference evidence="11" key="1">
    <citation type="submission" date="2021-05" db="EMBL/GenBank/DDBJ databases">
        <title>A free-living protist that lacks canonical eukaryotic 1 DNA replication and segregation systems.</title>
        <authorList>
            <person name="Salas-Leiva D.E."/>
            <person name="Tromer E.C."/>
            <person name="Curtis B.A."/>
            <person name="Jerlstrom-Hultqvist J."/>
            <person name="Kolisko M."/>
            <person name="Yi Z."/>
            <person name="Salas-Leiva J.S."/>
            <person name="Gallot-Lavallee L."/>
            <person name="Kops G.J.P.L."/>
            <person name="Archibald J.M."/>
            <person name="Simpson A.G.B."/>
            <person name="Roger A.J."/>
        </authorList>
    </citation>
    <scope>NUCLEOTIDE SEQUENCE</scope>
    <source>
        <strain evidence="11">BICM</strain>
    </source>
</reference>
<dbReference type="InterPro" id="IPR000629">
    <property type="entry name" value="RNA-helicase_DEAD-box_CS"/>
</dbReference>
<dbReference type="PROSITE" id="PS51195">
    <property type="entry name" value="Q_MOTIF"/>
    <property type="match status" value="1"/>
</dbReference>
<dbReference type="Proteomes" id="UP000717585">
    <property type="component" value="Unassembled WGS sequence"/>
</dbReference>
<dbReference type="CDD" id="cd18787">
    <property type="entry name" value="SF2_C_DEAD"/>
    <property type="match status" value="1"/>
</dbReference>
<feature type="domain" description="Helicase C-terminal" evidence="9">
    <location>
        <begin position="291"/>
        <end position="453"/>
    </location>
</feature>
<evidence type="ECO:0000256" key="5">
    <source>
        <dbReference type="PROSITE-ProRule" id="PRU00552"/>
    </source>
</evidence>
<feature type="short sequence motif" description="Q motif" evidence="5">
    <location>
        <begin position="74"/>
        <end position="102"/>
    </location>
</feature>
<dbReference type="PANTHER" id="PTHR47959:SF13">
    <property type="entry name" value="ATP-DEPENDENT RNA HELICASE RHLE"/>
    <property type="match status" value="1"/>
</dbReference>
<feature type="domain" description="Helicase ATP-binding" evidence="8">
    <location>
        <begin position="105"/>
        <end position="280"/>
    </location>
</feature>
<protein>
    <submittedName>
        <fullName evidence="11">DEAD/DEAH box helicase</fullName>
    </submittedName>
</protein>
<dbReference type="AlphaFoldDB" id="A0A8J6B300"/>
<feature type="region of interest" description="Disordered" evidence="7">
    <location>
        <begin position="1"/>
        <end position="56"/>
    </location>
</feature>
<dbReference type="InterPro" id="IPR014014">
    <property type="entry name" value="RNA_helicase_DEAD_Q_motif"/>
</dbReference>
<dbReference type="GO" id="GO:0016787">
    <property type="term" value="F:hydrolase activity"/>
    <property type="evidence" value="ECO:0007669"/>
    <property type="project" value="UniProtKB-KW"/>
</dbReference>
<proteinExistence type="inferred from homology"/>
<keyword evidence="2 6" id="KW-0378">Hydrolase</keyword>
<evidence type="ECO:0000313" key="11">
    <source>
        <dbReference type="EMBL" id="KAG9391877.1"/>
    </source>
</evidence>
<evidence type="ECO:0000256" key="7">
    <source>
        <dbReference type="SAM" id="MobiDB-lite"/>
    </source>
</evidence>
<dbReference type="Gene3D" id="3.40.50.300">
    <property type="entry name" value="P-loop containing nucleotide triphosphate hydrolases"/>
    <property type="match status" value="2"/>
</dbReference>
<organism evidence="11 12">
    <name type="scientific">Carpediemonas membranifera</name>
    <dbReference type="NCBI Taxonomy" id="201153"/>
    <lineage>
        <taxon>Eukaryota</taxon>
        <taxon>Metamonada</taxon>
        <taxon>Carpediemonas-like organisms</taxon>
        <taxon>Carpediemonas</taxon>
    </lineage>
</organism>
<dbReference type="PANTHER" id="PTHR47959">
    <property type="entry name" value="ATP-DEPENDENT RNA HELICASE RHLE-RELATED"/>
    <property type="match status" value="1"/>
</dbReference>
<dbReference type="InterPro" id="IPR050079">
    <property type="entry name" value="DEAD_box_RNA_helicase"/>
</dbReference>
<evidence type="ECO:0000256" key="4">
    <source>
        <dbReference type="ARBA" id="ARBA00022840"/>
    </source>
</evidence>
<dbReference type="OrthoDB" id="196131at2759"/>
<keyword evidence="1 6" id="KW-0547">Nucleotide-binding</keyword>
<evidence type="ECO:0000259" key="8">
    <source>
        <dbReference type="PROSITE" id="PS51192"/>
    </source>
</evidence>
<dbReference type="PROSITE" id="PS51194">
    <property type="entry name" value="HELICASE_CTER"/>
    <property type="match status" value="1"/>
</dbReference>
<keyword evidence="12" id="KW-1185">Reference proteome</keyword>
<dbReference type="EMBL" id="JAHDYR010000047">
    <property type="protein sequence ID" value="KAG9391877.1"/>
    <property type="molecule type" value="Genomic_DNA"/>
</dbReference>
<dbReference type="InterPro" id="IPR014001">
    <property type="entry name" value="Helicase_ATP-bd"/>
</dbReference>
<dbReference type="GO" id="GO:0005829">
    <property type="term" value="C:cytosol"/>
    <property type="evidence" value="ECO:0007669"/>
    <property type="project" value="TreeGrafter"/>
</dbReference>
<evidence type="ECO:0000256" key="2">
    <source>
        <dbReference type="ARBA" id="ARBA00022801"/>
    </source>
</evidence>
<keyword evidence="4 6" id="KW-0067">ATP-binding</keyword>
<accession>A0A8J6B300</accession>
<dbReference type="InterPro" id="IPR044742">
    <property type="entry name" value="DEAD/DEAH_RhlB"/>
</dbReference>
<dbReference type="GO" id="GO:0005524">
    <property type="term" value="F:ATP binding"/>
    <property type="evidence" value="ECO:0007669"/>
    <property type="project" value="UniProtKB-KW"/>
</dbReference>
<dbReference type="PROSITE" id="PS00039">
    <property type="entry name" value="DEAD_ATP_HELICASE"/>
    <property type="match status" value="1"/>
</dbReference>
<gene>
    <name evidence="11" type="ORF">J8273_6831</name>
</gene>
<dbReference type="InterPro" id="IPR001650">
    <property type="entry name" value="Helicase_C-like"/>
</dbReference>
<feature type="compositionally biased region" description="Gly residues" evidence="7">
    <location>
        <begin position="464"/>
        <end position="491"/>
    </location>
</feature>
<dbReference type="PROSITE" id="PS51192">
    <property type="entry name" value="HELICASE_ATP_BIND_1"/>
    <property type="match status" value="1"/>
</dbReference>
<dbReference type="CDD" id="cd00268">
    <property type="entry name" value="DEADc"/>
    <property type="match status" value="1"/>
</dbReference>
<dbReference type="SMART" id="SM00490">
    <property type="entry name" value="HELICc"/>
    <property type="match status" value="1"/>
</dbReference>
<dbReference type="Pfam" id="PF00271">
    <property type="entry name" value="Helicase_C"/>
    <property type="match status" value="1"/>
</dbReference>
<evidence type="ECO:0000313" key="12">
    <source>
        <dbReference type="Proteomes" id="UP000717585"/>
    </source>
</evidence>
<dbReference type="InterPro" id="IPR027417">
    <property type="entry name" value="P-loop_NTPase"/>
</dbReference>
<sequence>MREYEDHRPRDQGYRGNDYRRNNNYRDNRGGRGGNDRRSYGRDRGNFRGNNHRDHYEERIEAPQVVCEAKFAESGNEFAKLAPEIQQAIFEAGYETPTPIQAQSIPPLLERKDFFGSAQTGTGKTAAFTLPILHHLVSNRRPVERYRPRVLILAPTRELCTQIGDQIEKYGKYCGIWHVCVYGGVSKGPQTSAFRQGVDVCVATPGRLIDLLDEERFTLDNVDAFVLDEADRMLDMGFIPDIERITKLLPQERWNLFFSATLSGNILNLANRFVTDPVRVTIEPEKPTVDRINQKLMYVEKNRRNDLLLHVLKESTEDKVIVFCKTKAGAERVSELVDRDFPAVSIHGDKSQAQRDQAIRMFKANRVRVLVATDVAARGLDINNVGLVINYDLPQAGDAESYVHRIGRTARAGKEGDAFSFVSADDGDSLRQVEKYIRKKIDANVDHPFHSDFAEKEANRPSYGRGGGRGGYGNRYGGNRGYGGNNRGYGGRPQLRKYRESYAGSR</sequence>
<evidence type="ECO:0000256" key="3">
    <source>
        <dbReference type="ARBA" id="ARBA00022806"/>
    </source>
</evidence>
<feature type="region of interest" description="Disordered" evidence="7">
    <location>
        <begin position="452"/>
        <end position="506"/>
    </location>
</feature>
<evidence type="ECO:0000256" key="6">
    <source>
        <dbReference type="RuleBase" id="RU000492"/>
    </source>
</evidence>
<name>A0A8J6B300_9EUKA</name>
<dbReference type="GO" id="GO:0003676">
    <property type="term" value="F:nucleic acid binding"/>
    <property type="evidence" value="ECO:0007669"/>
    <property type="project" value="InterPro"/>
</dbReference>
<evidence type="ECO:0000259" key="9">
    <source>
        <dbReference type="PROSITE" id="PS51194"/>
    </source>
</evidence>
<evidence type="ECO:0000256" key="1">
    <source>
        <dbReference type="ARBA" id="ARBA00022741"/>
    </source>
</evidence>
<dbReference type="SMART" id="SM00487">
    <property type="entry name" value="DEXDc"/>
    <property type="match status" value="1"/>
</dbReference>
<dbReference type="InterPro" id="IPR011545">
    <property type="entry name" value="DEAD/DEAH_box_helicase_dom"/>
</dbReference>
<keyword evidence="3 6" id="KW-0347">Helicase</keyword>
<comment type="caution">
    <text evidence="11">The sequence shown here is derived from an EMBL/GenBank/DDBJ whole genome shotgun (WGS) entry which is preliminary data.</text>
</comment>
<feature type="domain" description="DEAD-box RNA helicase Q" evidence="10">
    <location>
        <begin position="74"/>
        <end position="102"/>
    </location>
</feature>
<dbReference type="GO" id="GO:0003724">
    <property type="term" value="F:RNA helicase activity"/>
    <property type="evidence" value="ECO:0007669"/>
    <property type="project" value="InterPro"/>
</dbReference>
<dbReference type="SUPFAM" id="SSF52540">
    <property type="entry name" value="P-loop containing nucleoside triphosphate hydrolases"/>
    <property type="match status" value="1"/>
</dbReference>
<evidence type="ECO:0000259" key="10">
    <source>
        <dbReference type="PROSITE" id="PS51195"/>
    </source>
</evidence>
<dbReference type="Pfam" id="PF00270">
    <property type="entry name" value="DEAD"/>
    <property type="match status" value="1"/>
</dbReference>